<gene>
    <name evidence="1" type="ORF">DCHRY22_LOCUS8701</name>
</gene>
<organism evidence="1 2">
    <name type="scientific">Danaus chrysippus</name>
    <name type="common">African queen</name>
    <dbReference type="NCBI Taxonomy" id="151541"/>
    <lineage>
        <taxon>Eukaryota</taxon>
        <taxon>Metazoa</taxon>
        <taxon>Ecdysozoa</taxon>
        <taxon>Arthropoda</taxon>
        <taxon>Hexapoda</taxon>
        <taxon>Insecta</taxon>
        <taxon>Pterygota</taxon>
        <taxon>Neoptera</taxon>
        <taxon>Endopterygota</taxon>
        <taxon>Lepidoptera</taxon>
        <taxon>Glossata</taxon>
        <taxon>Ditrysia</taxon>
        <taxon>Papilionoidea</taxon>
        <taxon>Nymphalidae</taxon>
        <taxon>Danainae</taxon>
        <taxon>Danaini</taxon>
        <taxon>Danaina</taxon>
        <taxon>Danaus</taxon>
        <taxon>Anosia</taxon>
    </lineage>
</organism>
<dbReference type="EMBL" id="CAKASE010000062">
    <property type="protein sequence ID" value="CAG9569148.1"/>
    <property type="molecule type" value="Genomic_DNA"/>
</dbReference>
<proteinExistence type="predicted"/>
<protein>
    <submittedName>
        <fullName evidence="1">(African queen) hypothetical protein</fullName>
    </submittedName>
</protein>
<dbReference type="Proteomes" id="UP000789524">
    <property type="component" value="Unassembled WGS sequence"/>
</dbReference>
<evidence type="ECO:0000313" key="1">
    <source>
        <dbReference type="EMBL" id="CAG9569148.1"/>
    </source>
</evidence>
<evidence type="ECO:0000313" key="2">
    <source>
        <dbReference type="Proteomes" id="UP000789524"/>
    </source>
</evidence>
<reference evidence="1" key="1">
    <citation type="submission" date="2021-09" db="EMBL/GenBank/DDBJ databases">
        <authorList>
            <person name="Martin H S."/>
        </authorList>
    </citation>
    <scope>NUCLEOTIDE SEQUENCE</scope>
</reference>
<comment type="caution">
    <text evidence="1">The sequence shown here is derived from an EMBL/GenBank/DDBJ whole genome shotgun (WGS) entry which is preliminary data.</text>
</comment>
<dbReference type="AlphaFoldDB" id="A0A8J2QWZ5"/>
<name>A0A8J2QWZ5_9NEOP</name>
<accession>A0A8J2QWZ5</accession>
<sequence>MPKVRIQARALTHARRASTTVHSAHVCLTARAAALDTAECTLHQVSRRWCRSLARSKYKVMAKYARRLVRSSPTVQSRLCTIRSESHFRSHTRDKR</sequence>
<keyword evidence="2" id="KW-1185">Reference proteome</keyword>